<organism evidence="2">
    <name type="scientific">termite gut metagenome</name>
    <dbReference type="NCBI Taxonomy" id="433724"/>
    <lineage>
        <taxon>unclassified sequences</taxon>
        <taxon>metagenomes</taxon>
        <taxon>organismal metagenomes</taxon>
    </lineage>
</organism>
<name>A0A5J4Q8K5_9ZZZZ</name>
<comment type="caution">
    <text evidence="2">The sequence shown here is derived from an EMBL/GenBank/DDBJ whole genome shotgun (WGS) entry which is preliminary data.</text>
</comment>
<reference evidence="2" key="1">
    <citation type="submission" date="2019-03" db="EMBL/GenBank/DDBJ databases">
        <title>Single cell metagenomics reveals metabolic interactions within the superorganism composed of flagellate Streblomastix strix and complex community of Bacteroidetes bacteria on its surface.</title>
        <authorList>
            <person name="Treitli S.C."/>
            <person name="Kolisko M."/>
            <person name="Husnik F."/>
            <person name="Keeling P."/>
            <person name="Hampl V."/>
        </authorList>
    </citation>
    <scope>NUCLEOTIDE SEQUENCE</scope>
    <source>
        <strain evidence="2">STM</strain>
    </source>
</reference>
<sequence>SQGEDTAKLEDKIAYKRVSELKKTKDKERKELENEMSSTNDNKVKLDINQEMYDLDLISYEEYEKKKIALTKAYEKQREDTVKAAFSTIADAAGAIHEVVDAMMNQEISKVNSRYDSQIKAAKKAGKDTTKLEEKKEAEINAIKKKYADKQFNLTVLQVVSTTAAAAMEAYRSQLTLGPVGPILGAIAAAATLASGAAQIQVAKQQRDEAKGLKSGGFSDEYAKGFTAMGNPNEVAGVIPVHKNEFVTNHEGVANPHVKQFLDVFDIAQKNGSIRMINTTQILERIRSTGGKYEGGYTNDLQTKSPGSASQRSGEDIHFEKIIKLLTDCNALLVDIKDKELTVDSRSVRDGIKRIENLEKNISR</sequence>
<keyword evidence="1" id="KW-0175">Coiled coil</keyword>
<protein>
    <submittedName>
        <fullName evidence="2">Uncharacterized protein</fullName>
    </submittedName>
</protein>
<feature type="coiled-coil region" evidence="1">
    <location>
        <begin position="15"/>
        <end position="80"/>
    </location>
</feature>
<gene>
    <name evidence="2" type="ORF">EZS27_031847</name>
</gene>
<dbReference type="AlphaFoldDB" id="A0A5J4Q8K5"/>
<dbReference type="EMBL" id="SNRY01004303">
    <property type="protein sequence ID" value="KAA6318095.1"/>
    <property type="molecule type" value="Genomic_DNA"/>
</dbReference>
<feature type="non-terminal residue" evidence="2">
    <location>
        <position position="1"/>
    </location>
</feature>
<accession>A0A5J4Q8K5</accession>
<evidence type="ECO:0000256" key="1">
    <source>
        <dbReference type="SAM" id="Coils"/>
    </source>
</evidence>
<evidence type="ECO:0000313" key="2">
    <source>
        <dbReference type="EMBL" id="KAA6318095.1"/>
    </source>
</evidence>
<proteinExistence type="predicted"/>